<gene>
    <name evidence="2" type="ORF">LCGC14_1672000</name>
</gene>
<reference evidence="2" key="1">
    <citation type="journal article" date="2015" name="Nature">
        <title>Complex archaea that bridge the gap between prokaryotes and eukaryotes.</title>
        <authorList>
            <person name="Spang A."/>
            <person name="Saw J.H."/>
            <person name="Jorgensen S.L."/>
            <person name="Zaremba-Niedzwiedzka K."/>
            <person name="Martijn J."/>
            <person name="Lind A.E."/>
            <person name="van Eijk R."/>
            <person name="Schleper C."/>
            <person name="Guy L."/>
            <person name="Ettema T.J."/>
        </authorList>
    </citation>
    <scope>NUCLEOTIDE SEQUENCE</scope>
</reference>
<dbReference type="EMBL" id="LAZR01014364">
    <property type="protein sequence ID" value="KKM17813.1"/>
    <property type="molecule type" value="Genomic_DNA"/>
</dbReference>
<dbReference type="AlphaFoldDB" id="A0A0F9K6V2"/>
<evidence type="ECO:0000256" key="1">
    <source>
        <dbReference type="SAM" id="Coils"/>
    </source>
</evidence>
<comment type="caution">
    <text evidence="2">The sequence shown here is derived from an EMBL/GenBank/DDBJ whole genome shotgun (WGS) entry which is preliminary data.</text>
</comment>
<protein>
    <submittedName>
        <fullName evidence="2">Uncharacterized protein</fullName>
    </submittedName>
</protein>
<name>A0A0F9K6V2_9ZZZZ</name>
<organism evidence="2">
    <name type="scientific">marine sediment metagenome</name>
    <dbReference type="NCBI Taxonomy" id="412755"/>
    <lineage>
        <taxon>unclassified sequences</taxon>
        <taxon>metagenomes</taxon>
        <taxon>ecological metagenomes</taxon>
    </lineage>
</organism>
<evidence type="ECO:0000313" key="2">
    <source>
        <dbReference type="EMBL" id="KKM17813.1"/>
    </source>
</evidence>
<sequence>MMKEKIEAKLKEYQRNQVRAEQQLHALNVAIEVCKQLLKEDTKKEVKEG</sequence>
<proteinExistence type="predicted"/>
<keyword evidence="1" id="KW-0175">Coiled coil</keyword>
<feature type="coiled-coil region" evidence="1">
    <location>
        <begin position="3"/>
        <end position="30"/>
    </location>
</feature>
<accession>A0A0F9K6V2</accession>